<dbReference type="PANTHER" id="PTHR12558:SF13">
    <property type="entry name" value="CELL DIVISION CYCLE PROTEIN 27 HOMOLOG"/>
    <property type="match status" value="1"/>
</dbReference>
<evidence type="ECO:0000313" key="4">
    <source>
        <dbReference type="EMBL" id="HIU34043.1"/>
    </source>
</evidence>
<dbReference type="InterPro" id="IPR013105">
    <property type="entry name" value="TPR_2"/>
</dbReference>
<organism evidence="4 5">
    <name type="scientific">Candidatus Pullichristensenella excrementigallinarum</name>
    <dbReference type="NCBI Taxonomy" id="2840907"/>
    <lineage>
        <taxon>Bacteria</taxon>
        <taxon>Bacillati</taxon>
        <taxon>Bacillota</taxon>
        <taxon>Clostridia</taxon>
        <taxon>Candidatus Pullichristensenella</taxon>
    </lineage>
</organism>
<comment type="caution">
    <text evidence="4">The sequence shown here is derived from an EMBL/GenBank/DDBJ whole genome shotgun (WGS) entry which is preliminary data.</text>
</comment>
<dbReference type="PANTHER" id="PTHR12558">
    <property type="entry name" value="CELL DIVISION CYCLE 16,23,27"/>
    <property type="match status" value="1"/>
</dbReference>
<name>A0A9D1IB49_9FIRM</name>
<dbReference type="Gene3D" id="1.25.40.10">
    <property type="entry name" value="Tetratricopeptide repeat domain"/>
    <property type="match status" value="1"/>
</dbReference>
<evidence type="ECO:0000256" key="3">
    <source>
        <dbReference type="PROSITE-ProRule" id="PRU00339"/>
    </source>
</evidence>
<evidence type="ECO:0000313" key="5">
    <source>
        <dbReference type="Proteomes" id="UP000824072"/>
    </source>
</evidence>
<feature type="repeat" description="TPR" evidence="3">
    <location>
        <begin position="50"/>
        <end position="83"/>
    </location>
</feature>
<reference evidence="4" key="1">
    <citation type="submission" date="2020-10" db="EMBL/GenBank/DDBJ databases">
        <authorList>
            <person name="Gilroy R."/>
        </authorList>
    </citation>
    <scope>NUCLEOTIDE SEQUENCE</scope>
    <source>
        <strain evidence="4">ChiHcec3-11533</strain>
    </source>
</reference>
<keyword evidence="1" id="KW-0677">Repeat</keyword>
<evidence type="ECO:0000256" key="1">
    <source>
        <dbReference type="ARBA" id="ARBA00022737"/>
    </source>
</evidence>
<dbReference type="Pfam" id="PF07719">
    <property type="entry name" value="TPR_2"/>
    <property type="match status" value="1"/>
</dbReference>
<feature type="repeat" description="TPR" evidence="3">
    <location>
        <begin position="118"/>
        <end position="151"/>
    </location>
</feature>
<dbReference type="Pfam" id="PF00515">
    <property type="entry name" value="TPR_1"/>
    <property type="match status" value="1"/>
</dbReference>
<dbReference type="InterPro" id="IPR011990">
    <property type="entry name" value="TPR-like_helical_dom_sf"/>
</dbReference>
<gene>
    <name evidence="4" type="ORF">IAB02_05720</name>
</gene>
<dbReference type="SMART" id="SM00028">
    <property type="entry name" value="TPR"/>
    <property type="match status" value="3"/>
</dbReference>
<reference evidence="4" key="2">
    <citation type="journal article" date="2021" name="PeerJ">
        <title>Extensive microbial diversity within the chicken gut microbiome revealed by metagenomics and culture.</title>
        <authorList>
            <person name="Gilroy R."/>
            <person name="Ravi A."/>
            <person name="Getino M."/>
            <person name="Pursley I."/>
            <person name="Horton D.L."/>
            <person name="Alikhan N.F."/>
            <person name="Baker D."/>
            <person name="Gharbi K."/>
            <person name="Hall N."/>
            <person name="Watson M."/>
            <person name="Adriaenssens E.M."/>
            <person name="Foster-Nyarko E."/>
            <person name="Jarju S."/>
            <person name="Secka A."/>
            <person name="Antonio M."/>
            <person name="Oren A."/>
            <person name="Chaudhuri R.R."/>
            <person name="La Ragione R."/>
            <person name="Hildebrand F."/>
            <person name="Pallen M.J."/>
        </authorList>
    </citation>
    <scope>NUCLEOTIDE SEQUENCE</scope>
    <source>
        <strain evidence="4">ChiHcec3-11533</strain>
    </source>
</reference>
<dbReference type="EMBL" id="DVMU01000126">
    <property type="protein sequence ID" value="HIU34043.1"/>
    <property type="molecule type" value="Genomic_DNA"/>
</dbReference>
<dbReference type="InterPro" id="IPR019734">
    <property type="entry name" value="TPR_rpt"/>
</dbReference>
<dbReference type="SUPFAM" id="SSF48452">
    <property type="entry name" value="TPR-like"/>
    <property type="match status" value="1"/>
</dbReference>
<sequence length="282" mass="32689">MSENRTGMKKERCDTLVQEWEVMSWERNPQPDDEGVKNARAAVEKDPENAELWMELGLAYANLGYYREATECYSHAISINPFDWRFYRHRAHRFISCNLFQDGAADFTIATRLNPKDWNCWYHLGLAYFLLEDYEHALEAYKTCYSLNKTLDDLCACTDWYWMTLKRLGRDEEAQALIDKVEPWMGKDLGEMDGLGYFNRIMVYKGINPPESLRPQAGDDNKALRIVTQGFGLANYYHIIGEEEKSVAMLKEVIETAAASRWYSAFGCLAAHVDVKRRGIQI</sequence>
<accession>A0A9D1IB49</accession>
<dbReference type="PROSITE" id="PS50005">
    <property type="entry name" value="TPR"/>
    <property type="match status" value="2"/>
</dbReference>
<evidence type="ECO:0000256" key="2">
    <source>
        <dbReference type="ARBA" id="ARBA00022803"/>
    </source>
</evidence>
<dbReference type="PROSITE" id="PS50293">
    <property type="entry name" value="TPR_REGION"/>
    <property type="match status" value="1"/>
</dbReference>
<proteinExistence type="predicted"/>
<dbReference type="Proteomes" id="UP000824072">
    <property type="component" value="Unassembled WGS sequence"/>
</dbReference>
<dbReference type="AlphaFoldDB" id="A0A9D1IB49"/>
<keyword evidence="2 3" id="KW-0802">TPR repeat</keyword>
<protein>
    <submittedName>
        <fullName evidence="4">Tetratricopeptide repeat protein</fullName>
    </submittedName>
</protein>